<dbReference type="EMBL" id="CWQJ01000029">
    <property type="protein sequence ID" value="CSC72936.1"/>
    <property type="molecule type" value="Genomic_DNA"/>
</dbReference>
<proteinExistence type="predicted"/>
<dbReference type="AlphaFoldDB" id="A0A655ZN62"/>
<gene>
    <name evidence="1" type="ORF">ERS013201_03402</name>
</gene>
<name>A0A655ZN62_VIBCL</name>
<sequence>MMSHGFEHPPCSGRGKRAAVVVHHNKGILVDTQFASESVKALLRRHHVRQGRIRVAKDFVVIKALRIRDLVDPIFFRLGWNLKLDAAIEDHQIGVVQMLLQPLRRDEWGGHCYSLFL</sequence>
<reference evidence="1 2" key="1">
    <citation type="submission" date="2015-07" db="EMBL/GenBank/DDBJ databases">
        <authorList>
            <consortium name="Pathogen Informatics"/>
        </authorList>
    </citation>
    <scope>NUCLEOTIDE SEQUENCE [LARGE SCALE GENOMIC DNA]</scope>
    <source>
        <strain evidence="1 2">A325</strain>
    </source>
</reference>
<dbReference type="Proteomes" id="UP000046067">
    <property type="component" value="Unassembled WGS sequence"/>
</dbReference>
<accession>A0A655ZN62</accession>
<evidence type="ECO:0000313" key="2">
    <source>
        <dbReference type="Proteomes" id="UP000046067"/>
    </source>
</evidence>
<evidence type="ECO:0000313" key="1">
    <source>
        <dbReference type="EMBL" id="CSC72936.1"/>
    </source>
</evidence>
<organism evidence="1 2">
    <name type="scientific">Vibrio cholerae</name>
    <dbReference type="NCBI Taxonomy" id="666"/>
    <lineage>
        <taxon>Bacteria</taxon>
        <taxon>Pseudomonadati</taxon>
        <taxon>Pseudomonadota</taxon>
        <taxon>Gammaproteobacteria</taxon>
        <taxon>Vibrionales</taxon>
        <taxon>Vibrionaceae</taxon>
        <taxon>Vibrio</taxon>
    </lineage>
</organism>
<protein>
    <submittedName>
        <fullName evidence="1">Uncharacterized protein</fullName>
    </submittedName>
</protein>